<feature type="transmembrane region" description="Helical" evidence="1">
    <location>
        <begin position="242"/>
        <end position="259"/>
    </location>
</feature>
<keyword evidence="3" id="KW-1185">Reference proteome</keyword>
<comment type="caution">
    <text evidence="2">The sequence shown here is derived from an EMBL/GenBank/DDBJ whole genome shotgun (WGS) entry which is preliminary data.</text>
</comment>
<feature type="transmembrane region" description="Helical" evidence="1">
    <location>
        <begin position="366"/>
        <end position="385"/>
    </location>
</feature>
<organism evidence="2 3">
    <name type="scientific">Azorhizobium oxalatiphilum</name>
    <dbReference type="NCBI Taxonomy" id="980631"/>
    <lineage>
        <taxon>Bacteria</taxon>
        <taxon>Pseudomonadati</taxon>
        <taxon>Pseudomonadota</taxon>
        <taxon>Alphaproteobacteria</taxon>
        <taxon>Hyphomicrobiales</taxon>
        <taxon>Xanthobacteraceae</taxon>
        <taxon>Azorhizobium</taxon>
    </lineage>
</organism>
<evidence type="ECO:0000256" key="1">
    <source>
        <dbReference type="SAM" id="Phobius"/>
    </source>
</evidence>
<reference evidence="2" key="1">
    <citation type="journal article" date="2014" name="Int. J. Syst. Evol. Microbiol.">
        <title>Complete genome sequence of Corynebacterium casei LMG S-19264T (=DSM 44701T), isolated from a smear-ripened cheese.</title>
        <authorList>
            <consortium name="US DOE Joint Genome Institute (JGI-PGF)"/>
            <person name="Walter F."/>
            <person name="Albersmeier A."/>
            <person name="Kalinowski J."/>
            <person name="Ruckert C."/>
        </authorList>
    </citation>
    <scope>NUCLEOTIDE SEQUENCE</scope>
    <source>
        <strain evidence="2">CCM 7897</strain>
    </source>
</reference>
<dbReference type="RefSeq" id="WP_188578115.1">
    <property type="nucleotide sequence ID" value="NZ_BMCT01000002.1"/>
</dbReference>
<accession>A0A917BXP2</accession>
<feature type="transmembrane region" description="Helical" evidence="1">
    <location>
        <begin position="114"/>
        <end position="135"/>
    </location>
</feature>
<dbReference type="Pfam" id="PF05940">
    <property type="entry name" value="NnrS"/>
    <property type="match status" value="1"/>
</dbReference>
<dbReference type="Proteomes" id="UP000606044">
    <property type="component" value="Unassembled WGS sequence"/>
</dbReference>
<proteinExistence type="predicted"/>
<feature type="transmembrane region" description="Helical" evidence="1">
    <location>
        <begin position="307"/>
        <end position="326"/>
    </location>
</feature>
<feature type="transmembrane region" description="Helical" evidence="1">
    <location>
        <begin position="21"/>
        <end position="43"/>
    </location>
</feature>
<keyword evidence="1" id="KW-0812">Transmembrane</keyword>
<feature type="transmembrane region" description="Helical" evidence="1">
    <location>
        <begin position="63"/>
        <end position="80"/>
    </location>
</feature>
<evidence type="ECO:0000313" key="3">
    <source>
        <dbReference type="Proteomes" id="UP000606044"/>
    </source>
</evidence>
<feature type="transmembrane region" description="Helical" evidence="1">
    <location>
        <begin position="175"/>
        <end position="196"/>
    </location>
</feature>
<feature type="transmembrane region" description="Helical" evidence="1">
    <location>
        <begin position="271"/>
        <end position="295"/>
    </location>
</feature>
<feature type="transmembrane region" description="Helical" evidence="1">
    <location>
        <begin position="87"/>
        <end position="108"/>
    </location>
</feature>
<dbReference type="EMBL" id="BMCT01000002">
    <property type="protein sequence ID" value="GGF60768.1"/>
    <property type="molecule type" value="Genomic_DNA"/>
</dbReference>
<feature type="transmembrane region" description="Helical" evidence="1">
    <location>
        <begin position="147"/>
        <end position="169"/>
    </location>
</feature>
<keyword evidence="1" id="KW-1133">Transmembrane helix</keyword>
<name>A0A917BXP2_9HYPH</name>
<evidence type="ECO:0000313" key="2">
    <source>
        <dbReference type="EMBL" id="GGF60768.1"/>
    </source>
</evidence>
<dbReference type="InterPro" id="IPR010266">
    <property type="entry name" value="NnrS"/>
</dbReference>
<feature type="transmembrane region" description="Helical" evidence="1">
    <location>
        <begin position="216"/>
        <end position="236"/>
    </location>
</feature>
<reference evidence="2" key="2">
    <citation type="submission" date="2020-09" db="EMBL/GenBank/DDBJ databases">
        <authorList>
            <person name="Sun Q."/>
            <person name="Sedlacek I."/>
        </authorList>
    </citation>
    <scope>NUCLEOTIDE SEQUENCE</scope>
    <source>
        <strain evidence="2">CCM 7897</strain>
    </source>
</reference>
<dbReference type="AlphaFoldDB" id="A0A917BXP2"/>
<keyword evidence="1" id="KW-0472">Membrane</keyword>
<gene>
    <name evidence="2" type="ORF">GCM10007301_20660</name>
</gene>
<feature type="transmembrane region" description="Helical" evidence="1">
    <location>
        <begin position="338"/>
        <end position="360"/>
    </location>
</feature>
<protein>
    <submittedName>
        <fullName evidence="2">Short-chain dehydrogenase</fullName>
    </submittedName>
</protein>
<sequence length="393" mass="41498">MARTAQTQRAYTGPALWSRGFRPFFLAAGIWAALAIAIWPAILMGRVTLPTAFGPVDWHVHEMLFGYGAAVVAGFLLTAIPNWTGRLPVAGASLAALAGLWLAGRIAVLMSGSIGWTGALLIDSAFLLAFALVTAREIVAGKNWRNAKVVGIVLMLAIANIAFHLEAAWTGSATFAARAGIGLLVLLILLVGGRVVPSFTGNWLARQGLPARPVPFGRPDGAILLLAAAALLVWIAHPEGPLTGTLLLCAGMANLWRLARWQGWRTLSDPLVLVLHVGFALTAIGFLAAAAHAFAPSMVPAALGLHIWAIGGIGGMTLAIMTRATLGHTGRALHASRLTVLIYLAIAAALLTRAVAALPVPHQMPLIHLSATLWVIAFVLFLMSYGRMLYRRS</sequence>